<reference evidence="3 4" key="1">
    <citation type="journal article" date="2024" name="G3 (Bethesda)">
        <title>Genome assembly of Hibiscus sabdariffa L. provides insights into metabolisms of medicinal natural products.</title>
        <authorList>
            <person name="Kim T."/>
        </authorList>
    </citation>
    <scope>NUCLEOTIDE SEQUENCE [LARGE SCALE GENOMIC DNA]</scope>
    <source>
        <strain evidence="3">TK-2024</strain>
        <tissue evidence="3">Old leaves</tissue>
    </source>
</reference>
<protein>
    <submittedName>
        <fullName evidence="3">Uncharacterized protein</fullName>
    </submittedName>
</protein>
<feature type="transmembrane region" description="Helical" evidence="2">
    <location>
        <begin position="25"/>
        <end position="48"/>
    </location>
</feature>
<feature type="compositionally biased region" description="Low complexity" evidence="1">
    <location>
        <begin position="311"/>
        <end position="322"/>
    </location>
</feature>
<evidence type="ECO:0000313" key="4">
    <source>
        <dbReference type="Proteomes" id="UP001472677"/>
    </source>
</evidence>
<keyword evidence="2" id="KW-1133">Transmembrane helix</keyword>
<dbReference type="Proteomes" id="UP001472677">
    <property type="component" value="Unassembled WGS sequence"/>
</dbReference>
<organism evidence="3 4">
    <name type="scientific">Hibiscus sabdariffa</name>
    <name type="common">roselle</name>
    <dbReference type="NCBI Taxonomy" id="183260"/>
    <lineage>
        <taxon>Eukaryota</taxon>
        <taxon>Viridiplantae</taxon>
        <taxon>Streptophyta</taxon>
        <taxon>Embryophyta</taxon>
        <taxon>Tracheophyta</taxon>
        <taxon>Spermatophyta</taxon>
        <taxon>Magnoliopsida</taxon>
        <taxon>eudicotyledons</taxon>
        <taxon>Gunneridae</taxon>
        <taxon>Pentapetalae</taxon>
        <taxon>rosids</taxon>
        <taxon>malvids</taxon>
        <taxon>Malvales</taxon>
        <taxon>Malvaceae</taxon>
        <taxon>Malvoideae</taxon>
        <taxon>Hibiscus</taxon>
    </lineage>
</organism>
<keyword evidence="2" id="KW-0472">Membrane</keyword>
<gene>
    <name evidence="3" type="ORF">V6N12_051542</name>
</gene>
<sequence>MRPLECEDMPPLEPEDMPPLELEDIVVLLIFIFFSAAMIIMLGISNFAKEKLPWFADDRYLFFCLLPGFIMYLIFFLWPRFPRNIAGLFGMWGFVFRSFTEVGQSMFSAWFLSRLDHWKVMENKLVVVFLLAVVVTICANKLMMPAFQCPHPIIFIDFTFTLVFSIKSGHVWKRALIYGVLCFLLMIIRNFMSYLNHHMGNARLAQAIVALAGVRGVPTAATGGAPTAVTGVAPTSATGVGTRGATTPDSEGVAIEAATGDVARGAAPAAARDSADGSGSARGNDSPGLYYTHAPDFSVNEEFNPLVAAARDSADGSGSARGNDSPGLYYTPAPDFSVNEEFNPLVAAARDSADGSGSARDHAVLDIEMAINEESPLLYYTDDHDLSVGEEFDPLEMV</sequence>
<feature type="transmembrane region" description="Helical" evidence="2">
    <location>
        <begin position="125"/>
        <end position="144"/>
    </location>
</feature>
<feature type="transmembrane region" description="Helical" evidence="2">
    <location>
        <begin position="90"/>
        <end position="113"/>
    </location>
</feature>
<proteinExistence type="predicted"/>
<feature type="transmembrane region" description="Helical" evidence="2">
    <location>
        <begin position="175"/>
        <end position="195"/>
    </location>
</feature>
<evidence type="ECO:0000313" key="3">
    <source>
        <dbReference type="EMBL" id="KAK8601714.1"/>
    </source>
</evidence>
<comment type="caution">
    <text evidence="3">The sequence shown here is derived from an EMBL/GenBank/DDBJ whole genome shotgun (WGS) entry which is preliminary data.</text>
</comment>
<keyword evidence="2" id="KW-0812">Transmembrane</keyword>
<feature type="region of interest" description="Disordered" evidence="1">
    <location>
        <begin position="266"/>
        <end position="287"/>
    </location>
</feature>
<feature type="region of interest" description="Disordered" evidence="1">
    <location>
        <begin position="311"/>
        <end position="332"/>
    </location>
</feature>
<feature type="transmembrane region" description="Helical" evidence="2">
    <location>
        <begin position="60"/>
        <end position="78"/>
    </location>
</feature>
<dbReference type="EMBL" id="JBBPBM010000001">
    <property type="protein sequence ID" value="KAK8601714.1"/>
    <property type="molecule type" value="Genomic_DNA"/>
</dbReference>
<accession>A0ABR2GHH4</accession>
<name>A0ABR2GHH4_9ROSI</name>
<evidence type="ECO:0000256" key="1">
    <source>
        <dbReference type="SAM" id="MobiDB-lite"/>
    </source>
</evidence>
<evidence type="ECO:0000256" key="2">
    <source>
        <dbReference type="SAM" id="Phobius"/>
    </source>
</evidence>
<feature type="compositionally biased region" description="Low complexity" evidence="1">
    <location>
        <begin position="266"/>
        <end position="283"/>
    </location>
</feature>
<keyword evidence="4" id="KW-1185">Reference proteome</keyword>